<protein>
    <submittedName>
        <fullName evidence="1">Uncharacterized protein</fullName>
    </submittedName>
</protein>
<keyword evidence="2" id="KW-1185">Reference proteome</keyword>
<gene>
    <name evidence="1" type="ORF">ACFOSU_02870</name>
</gene>
<evidence type="ECO:0000313" key="1">
    <source>
        <dbReference type="EMBL" id="MFC3102827.1"/>
    </source>
</evidence>
<dbReference type="Proteomes" id="UP001595462">
    <property type="component" value="Unassembled WGS sequence"/>
</dbReference>
<evidence type="ECO:0000313" key="2">
    <source>
        <dbReference type="Proteomes" id="UP001595462"/>
    </source>
</evidence>
<dbReference type="RefSeq" id="WP_380686264.1">
    <property type="nucleotide sequence ID" value="NZ_JBHRSS010000001.1"/>
</dbReference>
<comment type="caution">
    <text evidence="1">The sequence shown here is derived from an EMBL/GenBank/DDBJ whole genome shotgun (WGS) entry which is preliminary data.</text>
</comment>
<sequence>MNYTYLTTEALAERIHYDVQTIRDRLKDSVLIEGKHYFRPFGGRKILYIWETIERDMRQPQLEIDSSLINSGPAASPQPATEKANRAASVEVAFIPMAGGGICNG</sequence>
<name>A0ABV7EM97_9GAMM</name>
<proteinExistence type="predicted"/>
<dbReference type="EMBL" id="JBHRSS010000001">
    <property type="protein sequence ID" value="MFC3102827.1"/>
    <property type="molecule type" value="Genomic_DNA"/>
</dbReference>
<organism evidence="1 2">
    <name type="scientific">Salinisphaera aquimarina</name>
    <dbReference type="NCBI Taxonomy" id="2094031"/>
    <lineage>
        <taxon>Bacteria</taxon>
        <taxon>Pseudomonadati</taxon>
        <taxon>Pseudomonadota</taxon>
        <taxon>Gammaproteobacteria</taxon>
        <taxon>Salinisphaerales</taxon>
        <taxon>Salinisphaeraceae</taxon>
        <taxon>Salinisphaera</taxon>
    </lineage>
</organism>
<reference evidence="2" key="1">
    <citation type="journal article" date="2019" name="Int. J. Syst. Evol. Microbiol.">
        <title>The Global Catalogue of Microorganisms (GCM) 10K type strain sequencing project: providing services to taxonomists for standard genome sequencing and annotation.</title>
        <authorList>
            <consortium name="The Broad Institute Genomics Platform"/>
            <consortium name="The Broad Institute Genome Sequencing Center for Infectious Disease"/>
            <person name="Wu L."/>
            <person name="Ma J."/>
        </authorList>
    </citation>
    <scope>NUCLEOTIDE SEQUENCE [LARGE SCALE GENOMIC DNA]</scope>
    <source>
        <strain evidence="2">KCTC 52640</strain>
    </source>
</reference>
<accession>A0ABV7EM97</accession>